<evidence type="ECO:0000313" key="4">
    <source>
        <dbReference type="EMBL" id="ANO52860.1"/>
    </source>
</evidence>
<feature type="compositionally biased region" description="Low complexity" evidence="1">
    <location>
        <begin position="66"/>
        <end position="77"/>
    </location>
</feature>
<feature type="region of interest" description="Disordered" evidence="1">
    <location>
        <begin position="43"/>
        <end position="77"/>
    </location>
</feature>
<evidence type="ECO:0000256" key="2">
    <source>
        <dbReference type="SAM" id="SignalP"/>
    </source>
</evidence>
<sequence>MYKRIIMLTALLLCAAAAHAQVYKWVDEDGVVHYSDQPVPGAELVTLPKRSSSNPVPATRQRSTEPRSAAAAATAPASKTPETVSYTALSVTAPVAEETLWNIGGVLNVSLALQPALQPGHRLRLYFDGEPREIRSLNFQLEEVWRGEHNLQAEVLDETGKTLIRSQPMRFYVQQTSIQRP</sequence>
<feature type="chain" id="PRO_5008260358" description="DUF4124 domain-containing protein" evidence="2">
    <location>
        <begin position="21"/>
        <end position="181"/>
    </location>
</feature>
<name>A0A193LJY6_9GAMM</name>
<evidence type="ECO:0000259" key="3">
    <source>
        <dbReference type="Pfam" id="PF13511"/>
    </source>
</evidence>
<keyword evidence="2" id="KW-0732">Signal</keyword>
<dbReference type="RefSeq" id="WP_068618616.1">
    <property type="nucleotide sequence ID" value="NZ_CP016268.1"/>
</dbReference>
<evidence type="ECO:0000256" key="1">
    <source>
        <dbReference type="SAM" id="MobiDB-lite"/>
    </source>
</evidence>
<dbReference type="Proteomes" id="UP000092695">
    <property type="component" value="Chromosome"/>
</dbReference>
<dbReference type="STRING" id="1548547.BA177_18190"/>
<keyword evidence="5" id="KW-1185">Reference proteome</keyword>
<proteinExistence type="predicted"/>
<dbReference type="Pfam" id="PF13511">
    <property type="entry name" value="DUF4124"/>
    <property type="match status" value="1"/>
</dbReference>
<evidence type="ECO:0000313" key="5">
    <source>
        <dbReference type="Proteomes" id="UP000092695"/>
    </source>
</evidence>
<organism evidence="4 5">
    <name type="scientific">Woeseia oceani</name>
    <dbReference type="NCBI Taxonomy" id="1548547"/>
    <lineage>
        <taxon>Bacteria</taxon>
        <taxon>Pseudomonadati</taxon>
        <taxon>Pseudomonadota</taxon>
        <taxon>Gammaproteobacteria</taxon>
        <taxon>Woeseiales</taxon>
        <taxon>Woeseiaceae</taxon>
        <taxon>Woeseia</taxon>
    </lineage>
</organism>
<dbReference type="AlphaFoldDB" id="A0A193LJY6"/>
<feature type="signal peptide" evidence="2">
    <location>
        <begin position="1"/>
        <end position="20"/>
    </location>
</feature>
<accession>A0A193LJY6</accession>
<protein>
    <recommendedName>
        <fullName evidence="3">DUF4124 domain-containing protein</fullName>
    </recommendedName>
</protein>
<dbReference type="InterPro" id="IPR025392">
    <property type="entry name" value="DUF4124"/>
</dbReference>
<reference evidence="4 5" key="1">
    <citation type="submission" date="2016-06" db="EMBL/GenBank/DDBJ databases">
        <title>Complete genome sequence of a deep-branching marine Gamma Proteobacterium Woeseia oceani type strain XK5.</title>
        <authorList>
            <person name="Mu D."/>
            <person name="Du Z."/>
        </authorList>
    </citation>
    <scope>NUCLEOTIDE SEQUENCE [LARGE SCALE GENOMIC DNA]</scope>
    <source>
        <strain evidence="4 5">XK5</strain>
    </source>
</reference>
<dbReference type="EMBL" id="CP016268">
    <property type="protein sequence ID" value="ANO52860.1"/>
    <property type="molecule type" value="Genomic_DNA"/>
</dbReference>
<feature type="domain" description="DUF4124" evidence="3">
    <location>
        <begin position="10"/>
        <end position="71"/>
    </location>
</feature>
<dbReference type="KEGG" id="woc:BA177_18190"/>
<dbReference type="OrthoDB" id="7062774at2"/>
<gene>
    <name evidence="4" type="ORF">BA177_18190</name>
</gene>